<dbReference type="PANTHER" id="PTHR31669:SF293">
    <property type="entry name" value="PROTEIN FAR1-RELATED SEQUENCE"/>
    <property type="match status" value="1"/>
</dbReference>
<comment type="subcellular location">
    <subcellularLocation>
        <location evidence="6">Nucleus</location>
    </subcellularLocation>
</comment>
<evidence type="ECO:0000259" key="8">
    <source>
        <dbReference type="PROSITE" id="PS50966"/>
    </source>
</evidence>
<keyword evidence="3 5" id="KW-0863">Zinc-finger</keyword>
<feature type="compositionally biased region" description="Polar residues" evidence="7">
    <location>
        <begin position="442"/>
        <end position="455"/>
    </location>
</feature>
<feature type="region of interest" description="Disordered" evidence="7">
    <location>
        <begin position="414"/>
        <end position="463"/>
    </location>
</feature>
<keyword evidence="4 6" id="KW-0862">Zinc</keyword>
<dbReference type="EMBL" id="JACTNZ010000010">
    <property type="protein sequence ID" value="KAG5529919.1"/>
    <property type="molecule type" value="Genomic_DNA"/>
</dbReference>
<comment type="caution">
    <text evidence="9">The sequence shown here is derived from an EMBL/GenBank/DDBJ whole genome shotgun (WGS) entry which is preliminary data.</text>
</comment>
<evidence type="ECO:0000313" key="10">
    <source>
        <dbReference type="Proteomes" id="UP000823749"/>
    </source>
</evidence>
<sequence>MGCPYPVFLLLKFQPLAWLDQIRYIKFDMMGLGDDTVDIDHQLDDDDGLLIENSYGSGGGRAVGELYLPEGDTNLEPYEGMEFESEEAAKAFYNSYARRVGFGTRVSMSRRSRRDGAIIQRSFVCAKEGFRVEKEKSGRDDGPRIKRPRAETRVGCKATLVIKIQDSGRWVVSGFVKEHNHELVPPDKVHCLRSHRHVSGSAKSLIDTLQGAGIGPSGIMSALIKEYGGITNIGFTERDCRNYMKSSRQRTLAAGYTRKLFMKFQEELVETLTFLATKVEDEEAFTTYRVAKFEENHKAYFVKLDSSQMKVTCSCQMFEFSGLLCRHVLSVFRVTNVLTLPSRYILKRWTRNAKSGVMLEEHPNDSMSSSKESQTARYNNLRHEALKFVDEGVNTVEIYDVAMGALREAASKVAVEKSKGGRMTNVNETSRKSHASPRTHANDTTGLPQWGSEASQSEDEQERKIQKLTRQLEHAQRKCEVYRANLLAVLKDIEHQKLQLTVKVQSIKLGMKD</sequence>
<evidence type="ECO:0000256" key="3">
    <source>
        <dbReference type="ARBA" id="ARBA00022771"/>
    </source>
</evidence>
<dbReference type="InterPro" id="IPR007527">
    <property type="entry name" value="Znf_SWIM"/>
</dbReference>
<evidence type="ECO:0000256" key="1">
    <source>
        <dbReference type="ARBA" id="ARBA00005889"/>
    </source>
</evidence>
<evidence type="ECO:0000256" key="6">
    <source>
        <dbReference type="RuleBase" id="RU367018"/>
    </source>
</evidence>
<dbReference type="GO" id="GO:0005634">
    <property type="term" value="C:nucleus"/>
    <property type="evidence" value="ECO:0007669"/>
    <property type="project" value="UniProtKB-SubCell"/>
</dbReference>
<dbReference type="InterPro" id="IPR031052">
    <property type="entry name" value="FHY3/FAR1"/>
</dbReference>
<evidence type="ECO:0000256" key="4">
    <source>
        <dbReference type="ARBA" id="ARBA00022833"/>
    </source>
</evidence>
<dbReference type="InterPro" id="IPR006564">
    <property type="entry name" value="Znf_PMZ"/>
</dbReference>
<proteinExistence type="inferred from homology"/>
<dbReference type="GO" id="GO:0008270">
    <property type="term" value="F:zinc ion binding"/>
    <property type="evidence" value="ECO:0007669"/>
    <property type="project" value="UniProtKB-UniRule"/>
</dbReference>
<dbReference type="Proteomes" id="UP000823749">
    <property type="component" value="Chromosome 10"/>
</dbReference>
<evidence type="ECO:0000256" key="5">
    <source>
        <dbReference type="PROSITE-ProRule" id="PRU00325"/>
    </source>
</evidence>
<dbReference type="AlphaFoldDB" id="A0AAV6IS76"/>
<dbReference type="InterPro" id="IPR004330">
    <property type="entry name" value="FAR1_DNA_bnd_dom"/>
</dbReference>
<feature type="domain" description="SWIM-type" evidence="8">
    <location>
        <begin position="300"/>
        <end position="336"/>
    </location>
</feature>
<evidence type="ECO:0000256" key="7">
    <source>
        <dbReference type="SAM" id="MobiDB-lite"/>
    </source>
</evidence>
<protein>
    <recommendedName>
        <fullName evidence="6">Protein FAR1-RELATED SEQUENCE</fullName>
    </recommendedName>
</protein>
<dbReference type="PANTHER" id="PTHR31669">
    <property type="entry name" value="PROTEIN FAR1-RELATED SEQUENCE 10-RELATED"/>
    <property type="match status" value="1"/>
</dbReference>
<dbReference type="Pfam" id="PF03101">
    <property type="entry name" value="FAR1"/>
    <property type="match status" value="1"/>
</dbReference>
<dbReference type="GO" id="GO:0006355">
    <property type="term" value="P:regulation of DNA-templated transcription"/>
    <property type="evidence" value="ECO:0007669"/>
    <property type="project" value="UniProtKB-UniRule"/>
</dbReference>
<dbReference type="SMART" id="SM00575">
    <property type="entry name" value="ZnF_PMZ"/>
    <property type="match status" value="1"/>
</dbReference>
<keyword evidence="10" id="KW-1185">Reference proteome</keyword>
<organism evidence="9 10">
    <name type="scientific">Rhododendron griersonianum</name>
    <dbReference type="NCBI Taxonomy" id="479676"/>
    <lineage>
        <taxon>Eukaryota</taxon>
        <taxon>Viridiplantae</taxon>
        <taxon>Streptophyta</taxon>
        <taxon>Embryophyta</taxon>
        <taxon>Tracheophyta</taxon>
        <taxon>Spermatophyta</taxon>
        <taxon>Magnoliopsida</taxon>
        <taxon>eudicotyledons</taxon>
        <taxon>Gunneridae</taxon>
        <taxon>Pentapetalae</taxon>
        <taxon>asterids</taxon>
        <taxon>Ericales</taxon>
        <taxon>Ericaceae</taxon>
        <taxon>Ericoideae</taxon>
        <taxon>Rhodoreae</taxon>
        <taxon>Rhododendron</taxon>
    </lineage>
</organism>
<dbReference type="PROSITE" id="PS50966">
    <property type="entry name" value="ZF_SWIM"/>
    <property type="match status" value="1"/>
</dbReference>
<evidence type="ECO:0000313" key="9">
    <source>
        <dbReference type="EMBL" id="KAG5529919.1"/>
    </source>
</evidence>
<name>A0AAV6IS76_9ERIC</name>
<reference evidence="9" key="1">
    <citation type="submission" date="2020-08" db="EMBL/GenBank/DDBJ databases">
        <title>Plant Genome Project.</title>
        <authorList>
            <person name="Zhang R.-G."/>
        </authorList>
    </citation>
    <scope>NUCLEOTIDE SEQUENCE</scope>
    <source>
        <strain evidence="9">WSP0</strain>
        <tissue evidence="9">Leaf</tissue>
    </source>
</reference>
<evidence type="ECO:0000256" key="2">
    <source>
        <dbReference type="ARBA" id="ARBA00022723"/>
    </source>
</evidence>
<dbReference type="Pfam" id="PF04434">
    <property type="entry name" value="SWIM"/>
    <property type="match status" value="1"/>
</dbReference>
<keyword evidence="2 6" id="KW-0479">Metal-binding</keyword>
<accession>A0AAV6IS76</accession>
<gene>
    <name evidence="9" type="ORF">RHGRI_030335</name>
</gene>
<comment type="similarity">
    <text evidence="1 6">Belongs to the FHY3/FAR1 family.</text>
</comment>
<comment type="function">
    <text evidence="6">Putative transcription activator involved in regulating light control of development.</text>
</comment>
<keyword evidence="6" id="KW-0539">Nucleus</keyword>